<dbReference type="SMART" id="SM00342">
    <property type="entry name" value="HTH_ARAC"/>
    <property type="match status" value="1"/>
</dbReference>
<dbReference type="PROSITE" id="PS01124">
    <property type="entry name" value="HTH_ARAC_FAMILY_2"/>
    <property type="match status" value="1"/>
</dbReference>
<protein>
    <recommendedName>
        <fullName evidence="4">HTH araC/xylS-type domain-containing protein</fullName>
    </recommendedName>
</protein>
<dbReference type="InterPro" id="IPR018060">
    <property type="entry name" value="HTH_AraC"/>
</dbReference>
<feature type="domain" description="HTH araC/xylS-type" evidence="4">
    <location>
        <begin position="236"/>
        <end position="336"/>
    </location>
</feature>
<evidence type="ECO:0000256" key="3">
    <source>
        <dbReference type="ARBA" id="ARBA00023163"/>
    </source>
</evidence>
<dbReference type="EMBL" id="NJGD01000039">
    <property type="protein sequence ID" value="PJR08703.1"/>
    <property type="molecule type" value="Genomic_DNA"/>
</dbReference>
<reference evidence="5 6" key="1">
    <citation type="submission" date="2017-06" db="EMBL/GenBank/DDBJ databases">
        <title>Ensifer strains isolated from leguminous trees and herbs display diverse denitrification phenotypes with some acting as strong N2O sinks.</title>
        <authorList>
            <person name="Woliy K."/>
            <person name="Mania D."/>
            <person name="Bakken L.R."/>
            <person name="Frostegard A."/>
        </authorList>
    </citation>
    <scope>NUCLEOTIDE SEQUENCE [LARGE SCALE GENOMIC DNA]</scope>
    <source>
        <strain evidence="5 6">AC50a</strain>
    </source>
</reference>
<dbReference type="InterPro" id="IPR009057">
    <property type="entry name" value="Homeodomain-like_sf"/>
</dbReference>
<keyword evidence="1" id="KW-0805">Transcription regulation</keyword>
<dbReference type="SUPFAM" id="SSF46689">
    <property type="entry name" value="Homeodomain-like"/>
    <property type="match status" value="1"/>
</dbReference>
<dbReference type="AlphaFoldDB" id="A0A2J0YT06"/>
<gene>
    <name evidence="5" type="ORF">CEJ86_32565</name>
</gene>
<dbReference type="Gene3D" id="1.10.10.60">
    <property type="entry name" value="Homeodomain-like"/>
    <property type="match status" value="1"/>
</dbReference>
<accession>A0A2J0YT06</accession>
<keyword evidence="3" id="KW-0804">Transcription</keyword>
<keyword evidence="2" id="KW-0238">DNA-binding</keyword>
<evidence type="ECO:0000259" key="4">
    <source>
        <dbReference type="PROSITE" id="PS01124"/>
    </source>
</evidence>
<evidence type="ECO:0000313" key="5">
    <source>
        <dbReference type="EMBL" id="PJR08703.1"/>
    </source>
</evidence>
<dbReference type="InterPro" id="IPR050204">
    <property type="entry name" value="AraC_XylS_family_regulators"/>
</dbReference>
<comment type="caution">
    <text evidence="5">The sequence shown here is derived from an EMBL/GenBank/DDBJ whole genome shotgun (WGS) entry which is preliminary data.</text>
</comment>
<dbReference type="Pfam" id="PF12833">
    <property type="entry name" value="HTH_18"/>
    <property type="match status" value="1"/>
</dbReference>
<dbReference type="GO" id="GO:0003700">
    <property type="term" value="F:DNA-binding transcription factor activity"/>
    <property type="evidence" value="ECO:0007669"/>
    <property type="project" value="InterPro"/>
</dbReference>
<proteinExistence type="predicted"/>
<dbReference type="PANTHER" id="PTHR46796">
    <property type="entry name" value="HTH-TYPE TRANSCRIPTIONAL ACTIVATOR RHAS-RELATED"/>
    <property type="match status" value="1"/>
</dbReference>
<evidence type="ECO:0000256" key="2">
    <source>
        <dbReference type="ARBA" id="ARBA00023125"/>
    </source>
</evidence>
<sequence length="354" mass="37446">MGDSASPAFASICFGEEIVRLFQIAATGCGQSGFHGGSGLNQGKVKLGGWEHEIATSGDRFLIGRTGPPGEARVSELINALSKASGLCILCLPIVDANKAVGDVSSAMMTQGRGFFSSSWSATRERLLVAEVNHLVFAFEAATLKKALGALLGKSALSGSELDGEFDLSLPTGTHLAGLVDLIWNCIDAPEAHQLGCEAIDCLAQSVITALCWAIVASPLRQRGRPTSPAMPWHVKRAIGYMRANLGHSMTVASIAREAGISVRALQLAFRRFKGTTPLSYLQAMRLAAARDELLNSTSPPSISAVARKAGFTHMGRFAAAYSEAYGEAPSETFAAPERIVARGDQKARETPLW</sequence>
<dbReference type="Proteomes" id="UP000231987">
    <property type="component" value="Unassembled WGS sequence"/>
</dbReference>
<organism evidence="5 6">
    <name type="scientific">Rhizobium meliloti</name>
    <name type="common">Ensifer meliloti</name>
    <name type="synonym">Sinorhizobium meliloti</name>
    <dbReference type="NCBI Taxonomy" id="382"/>
    <lineage>
        <taxon>Bacteria</taxon>
        <taxon>Pseudomonadati</taxon>
        <taxon>Pseudomonadota</taxon>
        <taxon>Alphaproteobacteria</taxon>
        <taxon>Hyphomicrobiales</taxon>
        <taxon>Rhizobiaceae</taxon>
        <taxon>Sinorhizobium/Ensifer group</taxon>
        <taxon>Sinorhizobium</taxon>
    </lineage>
</organism>
<dbReference type="PROSITE" id="PS00041">
    <property type="entry name" value="HTH_ARAC_FAMILY_1"/>
    <property type="match status" value="1"/>
</dbReference>
<dbReference type="GO" id="GO:0043565">
    <property type="term" value="F:sequence-specific DNA binding"/>
    <property type="evidence" value="ECO:0007669"/>
    <property type="project" value="InterPro"/>
</dbReference>
<evidence type="ECO:0000256" key="1">
    <source>
        <dbReference type="ARBA" id="ARBA00023015"/>
    </source>
</evidence>
<name>A0A2J0YT06_RHIML</name>
<evidence type="ECO:0000313" key="6">
    <source>
        <dbReference type="Proteomes" id="UP000231987"/>
    </source>
</evidence>
<dbReference type="InterPro" id="IPR018062">
    <property type="entry name" value="HTH_AraC-typ_CS"/>
</dbReference>
<dbReference type="PANTHER" id="PTHR46796:SF12">
    <property type="entry name" value="HTH-TYPE DNA-BINDING TRANSCRIPTIONAL ACTIVATOR EUTR"/>
    <property type="match status" value="1"/>
</dbReference>